<keyword evidence="1" id="KW-0812">Transmembrane</keyword>
<dbReference type="EMBL" id="MDYN01000004">
    <property type="protein sequence ID" value="OQD88387.1"/>
    <property type="molecule type" value="Genomic_DNA"/>
</dbReference>
<proteinExistence type="predicted"/>
<dbReference type="PANTHER" id="PTHR43130">
    <property type="entry name" value="ARAC-FAMILY TRANSCRIPTIONAL REGULATOR"/>
    <property type="match status" value="1"/>
</dbReference>
<reference evidence="4" key="1">
    <citation type="journal article" date="2017" name="Nat. Microbiol.">
        <title>Global analysis of biosynthetic gene clusters reveals vast potential of secondary metabolite production in Penicillium species.</title>
        <authorList>
            <person name="Nielsen J.C."/>
            <person name="Grijseels S."/>
            <person name="Prigent S."/>
            <person name="Ji B."/>
            <person name="Dainat J."/>
            <person name="Nielsen K.F."/>
            <person name="Frisvad J.C."/>
            <person name="Workman M."/>
            <person name="Nielsen J."/>
        </authorList>
    </citation>
    <scope>NUCLEOTIDE SEQUENCE [LARGE SCALE GENOMIC DNA]</scope>
    <source>
        <strain evidence="4">IBT 31811</strain>
    </source>
</reference>
<protein>
    <recommendedName>
        <fullName evidence="2">DJ-1/PfpI domain-containing protein</fullName>
    </recommendedName>
</protein>
<dbReference type="CDD" id="cd03139">
    <property type="entry name" value="GATase1_PfpI_2"/>
    <property type="match status" value="1"/>
</dbReference>
<keyword evidence="1" id="KW-1133">Transmembrane helix</keyword>
<dbReference type="PANTHER" id="PTHR43130:SF3">
    <property type="entry name" value="HTH-TYPE TRANSCRIPTIONAL REGULATOR RV1931C"/>
    <property type="match status" value="1"/>
</dbReference>
<dbReference type="SUPFAM" id="SSF52317">
    <property type="entry name" value="Class I glutamine amidotransferase-like"/>
    <property type="match status" value="1"/>
</dbReference>
<dbReference type="AlphaFoldDB" id="A0A1V6QHF3"/>
<dbReference type="STRING" id="416450.A0A1V6QHF3"/>
<keyword evidence="4" id="KW-1185">Reference proteome</keyword>
<feature type="transmembrane region" description="Helical" evidence="1">
    <location>
        <begin position="125"/>
        <end position="148"/>
    </location>
</feature>
<evidence type="ECO:0000259" key="2">
    <source>
        <dbReference type="Pfam" id="PF01965"/>
    </source>
</evidence>
<dbReference type="InterPro" id="IPR052158">
    <property type="entry name" value="INH-QAR"/>
</dbReference>
<dbReference type="Pfam" id="PF01965">
    <property type="entry name" value="DJ-1_PfpI"/>
    <property type="match status" value="1"/>
</dbReference>
<gene>
    <name evidence="3" type="ORF">PENANT_c004G07723</name>
</gene>
<evidence type="ECO:0000313" key="4">
    <source>
        <dbReference type="Proteomes" id="UP000191672"/>
    </source>
</evidence>
<feature type="domain" description="DJ-1/PfpI" evidence="2">
    <location>
        <begin position="11"/>
        <end position="168"/>
    </location>
</feature>
<sequence>MSSASPNQYYKVGVLLFPGVDILDFAGPIEVFSHVSHNRNPDNPDRMFDVKTIARSPVNRAASSLTVHSDMLLSEALEQVSEFDILVVPGGPTAILQPLLGDNVPELDLIRKFAALPQSSSGTRILFSVCTGAFLLGAAGVIAGMTVTTHHHGLDRLREICAQSNDAEAAVTNVVHKRYIDGGLLRGGNVRLITAGGISSGLDATCYIVRELTTVEMAKFVVRVMEYDWRELSE</sequence>
<keyword evidence="1" id="KW-0472">Membrane</keyword>
<dbReference type="Gene3D" id="3.40.50.880">
    <property type="match status" value="1"/>
</dbReference>
<organism evidence="3 4">
    <name type="scientific">Penicillium antarcticum</name>
    <dbReference type="NCBI Taxonomy" id="416450"/>
    <lineage>
        <taxon>Eukaryota</taxon>
        <taxon>Fungi</taxon>
        <taxon>Dikarya</taxon>
        <taxon>Ascomycota</taxon>
        <taxon>Pezizomycotina</taxon>
        <taxon>Eurotiomycetes</taxon>
        <taxon>Eurotiomycetidae</taxon>
        <taxon>Eurotiales</taxon>
        <taxon>Aspergillaceae</taxon>
        <taxon>Penicillium</taxon>
    </lineage>
</organism>
<dbReference type="InterPro" id="IPR029062">
    <property type="entry name" value="Class_I_gatase-like"/>
</dbReference>
<evidence type="ECO:0000256" key="1">
    <source>
        <dbReference type="SAM" id="Phobius"/>
    </source>
</evidence>
<dbReference type="InterPro" id="IPR002818">
    <property type="entry name" value="DJ-1/PfpI"/>
</dbReference>
<comment type="caution">
    <text evidence="3">The sequence shown here is derived from an EMBL/GenBank/DDBJ whole genome shotgun (WGS) entry which is preliminary data.</text>
</comment>
<dbReference type="OrthoDB" id="543156at2759"/>
<dbReference type="Proteomes" id="UP000191672">
    <property type="component" value="Unassembled WGS sequence"/>
</dbReference>
<accession>A0A1V6QHF3</accession>
<evidence type="ECO:0000313" key="3">
    <source>
        <dbReference type="EMBL" id="OQD88387.1"/>
    </source>
</evidence>
<name>A0A1V6QHF3_9EURO</name>